<dbReference type="KEGG" id="hro:HELRODRAFT_75936"/>
<feature type="region of interest" description="Disordered" evidence="3">
    <location>
        <begin position="187"/>
        <end position="266"/>
    </location>
</feature>
<feature type="compositionally biased region" description="Basic and acidic residues" evidence="3">
    <location>
        <begin position="73"/>
        <end position="88"/>
    </location>
</feature>
<dbReference type="OMA" id="VIIEHAH"/>
<evidence type="ECO:0000313" key="6">
    <source>
        <dbReference type="EnsemblMetazoa" id="HelroP75936"/>
    </source>
</evidence>
<dbReference type="AlphaFoldDB" id="T1G2C9"/>
<reference evidence="6" key="3">
    <citation type="submission" date="2015-06" db="UniProtKB">
        <authorList>
            <consortium name="EnsemblMetazoa"/>
        </authorList>
    </citation>
    <scope>IDENTIFICATION</scope>
</reference>
<keyword evidence="1 2" id="KW-0694">RNA-binding</keyword>
<evidence type="ECO:0000256" key="3">
    <source>
        <dbReference type="SAM" id="MobiDB-lite"/>
    </source>
</evidence>
<evidence type="ECO:0000313" key="7">
    <source>
        <dbReference type="Proteomes" id="UP000015101"/>
    </source>
</evidence>
<evidence type="ECO:0000259" key="4">
    <source>
        <dbReference type="PROSITE" id="PS50102"/>
    </source>
</evidence>
<dbReference type="OrthoDB" id="1099063at2759"/>
<dbReference type="EnsemblMetazoa" id="HelroT75936">
    <property type="protein sequence ID" value="HelroP75936"/>
    <property type="gene ID" value="HelroG75936"/>
</dbReference>
<dbReference type="CDD" id="cd12337">
    <property type="entry name" value="RRM1_SRSF4_like"/>
    <property type="match status" value="1"/>
</dbReference>
<dbReference type="PROSITE" id="PS50102">
    <property type="entry name" value="RRM"/>
    <property type="match status" value="2"/>
</dbReference>
<evidence type="ECO:0000256" key="1">
    <source>
        <dbReference type="ARBA" id="ARBA00022884"/>
    </source>
</evidence>
<dbReference type="SUPFAM" id="SSF54928">
    <property type="entry name" value="RNA-binding domain, RBD"/>
    <property type="match status" value="2"/>
</dbReference>
<dbReference type="Pfam" id="PF00076">
    <property type="entry name" value="RRM_1"/>
    <property type="match status" value="2"/>
</dbReference>
<dbReference type="SMART" id="SM00360">
    <property type="entry name" value="RRM"/>
    <property type="match status" value="2"/>
</dbReference>
<dbReference type="CTD" id="20215227"/>
<evidence type="ECO:0000313" key="5">
    <source>
        <dbReference type="EMBL" id="ESO07534.1"/>
    </source>
</evidence>
<dbReference type="PANTHER" id="PTHR23003">
    <property type="entry name" value="RNA RECOGNITION MOTIF RRM DOMAIN CONTAINING PROTEIN"/>
    <property type="match status" value="1"/>
</dbReference>
<dbReference type="Gene3D" id="3.30.70.330">
    <property type="match status" value="2"/>
</dbReference>
<name>T1G2C9_HELRO</name>
<dbReference type="GO" id="GO:0005634">
    <property type="term" value="C:nucleus"/>
    <property type="evidence" value="ECO:0000318"/>
    <property type="project" value="GO_Central"/>
</dbReference>
<dbReference type="PANTHER" id="PTHR23003:SF51">
    <property type="entry name" value="SERINE-ARGININE PROTEIN 55"/>
    <property type="match status" value="1"/>
</dbReference>
<dbReference type="InterPro" id="IPR035979">
    <property type="entry name" value="RBD_domain_sf"/>
</dbReference>
<protein>
    <recommendedName>
        <fullName evidence="4">RRM domain-containing protein</fullName>
    </recommendedName>
</protein>
<accession>T1G2C9</accession>
<dbReference type="InterPro" id="IPR012677">
    <property type="entry name" value="Nucleotide-bd_a/b_plait_sf"/>
</dbReference>
<dbReference type="STRING" id="6412.T1G2C9"/>
<dbReference type="HOGENOM" id="CLU_012062_34_2_1"/>
<dbReference type="EMBL" id="KB096183">
    <property type="protein sequence ID" value="ESO07534.1"/>
    <property type="molecule type" value="Genomic_DNA"/>
</dbReference>
<dbReference type="GeneID" id="20215227"/>
<feature type="compositionally biased region" description="Basic and acidic residues" evidence="3">
    <location>
        <begin position="95"/>
        <end position="112"/>
    </location>
</feature>
<dbReference type="InterPro" id="IPR050374">
    <property type="entry name" value="RRT5_SRSF_SR"/>
</dbReference>
<dbReference type="Proteomes" id="UP000015101">
    <property type="component" value="Unassembled WGS sequence"/>
</dbReference>
<dbReference type="GO" id="GO:0003729">
    <property type="term" value="F:mRNA binding"/>
    <property type="evidence" value="ECO:0000318"/>
    <property type="project" value="GO_Central"/>
</dbReference>
<gene>
    <name evidence="6" type="primary">20215227</name>
    <name evidence="5" type="ORF">HELRODRAFT_75936</name>
</gene>
<keyword evidence="7" id="KW-1185">Reference proteome</keyword>
<dbReference type="InterPro" id="IPR000504">
    <property type="entry name" value="RRM_dom"/>
</dbReference>
<feature type="domain" description="RRM" evidence="4">
    <location>
        <begin position="3"/>
        <end position="73"/>
    </location>
</feature>
<proteinExistence type="predicted"/>
<feature type="domain" description="RRM" evidence="4">
    <location>
        <begin position="119"/>
        <end position="192"/>
    </location>
</feature>
<evidence type="ECO:0000256" key="2">
    <source>
        <dbReference type="PROSITE-ProRule" id="PRU00176"/>
    </source>
</evidence>
<sequence length="266" mass="30372">MAARVYIGRLRRDVREKDVENFFKGYGRVVDISLKEGFGFINFEEQRDAEDAVYDLNGKELCGGRVIIEHAHAPGSNRRDTRGGDFRQRGGYGRDYGKDSYGRDSYGRDSYGRAQRSDNRVLVENLSSRVCWQDLKDLMKKVGDVTFADAHKLRTGEGVVEFASSSDVLKAIEKFDGYEFDGKKMKLKDGRKYSKRMSQSRSRSSSRSRNSYSNQKHRDHSDSGSSKDSKSRFENNSKDDTKEGAKDTDNPRNTRSRSRSFSDVKN</sequence>
<feature type="compositionally biased region" description="Basic and acidic residues" evidence="3">
    <location>
        <begin position="219"/>
        <end position="252"/>
    </location>
</feature>
<organism evidence="6 7">
    <name type="scientific">Helobdella robusta</name>
    <name type="common">Californian leech</name>
    <dbReference type="NCBI Taxonomy" id="6412"/>
    <lineage>
        <taxon>Eukaryota</taxon>
        <taxon>Metazoa</taxon>
        <taxon>Spiralia</taxon>
        <taxon>Lophotrochozoa</taxon>
        <taxon>Annelida</taxon>
        <taxon>Clitellata</taxon>
        <taxon>Hirudinea</taxon>
        <taxon>Rhynchobdellida</taxon>
        <taxon>Glossiphoniidae</taxon>
        <taxon>Helobdella</taxon>
    </lineage>
</organism>
<dbReference type="RefSeq" id="XP_009014145.1">
    <property type="nucleotide sequence ID" value="XM_009015897.1"/>
</dbReference>
<reference evidence="7" key="1">
    <citation type="submission" date="2012-12" db="EMBL/GenBank/DDBJ databases">
        <authorList>
            <person name="Hellsten U."/>
            <person name="Grimwood J."/>
            <person name="Chapman J.A."/>
            <person name="Shapiro H."/>
            <person name="Aerts A."/>
            <person name="Otillar R.P."/>
            <person name="Terry A.Y."/>
            <person name="Boore J.L."/>
            <person name="Simakov O."/>
            <person name="Marletaz F."/>
            <person name="Cho S.-J."/>
            <person name="Edsinger-Gonzales E."/>
            <person name="Havlak P."/>
            <person name="Kuo D.-H."/>
            <person name="Larsson T."/>
            <person name="Lv J."/>
            <person name="Arendt D."/>
            <person name="Savage R."/>
            <person name="Osoegawa K."/>
            <person name="de Jong P."/>
            <person name="Lindberg D.R."/>
            <person name="Seaver E.C."/>
            <person name="Weisblat D.A."/>
            <person name="Putnam N.H."/>
            <person name="Grigoriev I.V."/>
            <person name="Rokhsar D.S."/>
        </authorList>
    </citation>
    <scope>NUCLEOTIDE SEQUENCE</scope>
</reference>
<reference evidence="5 7" key="2">
    <citation type="journal article" date="2013" name="Nature">
        <title>Insights into bilaterian evolution from three spiralian genomes.</title>
        <authorList>
            <person name="Simakov O."/>
            <person name="Marletaz F."/>
            <person name="Cho S.J."/>
            <person name="Edsinger-Gonzales E."/>
            <person name="Havlak P."/>
            <person name="Hellsten U."/>
            <person name="Kuo D.H."/>
            <person name="Larsson T."/>
            <person name="Lv J."/>
            <person name="Arendt D."/>
            <person name="Savage R."/>
            <person name="Osoegawa K."/>
            <person name="de Jong P."/>
            <person name="Grimwood J."/>
            <person name="Chapman J.A."/>
            <person name="Shapiro H."/>
            <person name="Aerts A."/>
            <person name="Otillar R.P."/>
            <person name="Terry A.Y."/>
            <person name="Boore J.L."/>
            <person name="Grigoriev I.V."/>
            <person name="Lindberg D.R."/>
            <person name="Seaver E.C."/>
            <person name="Weisblat D.A."/>
            <person name="Putnam N.H."/>
            <person name="Rokhsar D.S."/>
        </authorList>
    </citation>
    <scope>NUCLEOTIDE SEQUENCE</scope>
</reference>
<feature type="region of interest" description="Disordered" evidence="3">
    <location>
        <begin position="73"/>
        <end position="112"/>
    </location>
</feature>
<dbReference type="EMBL" id="AMQM01003470">
    <property type="status" value="NOT_ANNOTATED_CDS"/>
    <property type="molecule type" value="Genomic_DNA"/>
</dbReference>
<dbReference type="eggNOG" id="KOG0106">
    <property type="taxonomic scope" value="Eukaryota"/>
</dbReference>
<dbReference type="GO" id="GO:0005737">
    <property type="term" value="C:cytoplasm"/>
    <property type="evidence" value="ECO:0000318"/>
    <property type="project" value="GO_Central"/>
</dbReference>
<feature type="compositionally biased region" description="Low complexity" evidence="3">
    <location>
        <begin position="196"/>
        <end position="214"/>
    </location>
</feature>
<dbReference type="InParanoid" id="T1G2C9"/>